<keyword evidence="1" id="KW-0472">Membrane</keyword>
<accession>A0ABS5VT33</accession>
<organism evidence="2 3">
    <name type="scientific">Chryseosolibacter indicus</name>
    <dbReference type="NCBI Taxonomy" id="2782351"/>
    <lineage>
        <taxon>Bacteria</taxon>
        <taxon>Pseudomonadati</taxon>
        <taxon>Bacteroidota</taxon>
        <taxon>Cytophagia</taxon>
        <taxon>Cytophagales</taxon>
        <taxon>Chryseotaleaceae</taxon>
        <taxon>Chryseosolibacter</taxon>
    </lineage>
</organism>
<keyword evidence="3" id="KW-1185">Reference proteome</keyword>
<feature type="transmembrane region" description="Helical" evidence="1">
    <location>
        <begin position="227"/>
        <end position="249"/>
    </location>
</feature>
<feature type="transmembrane region" description="Helical" evidence="1">
    <location>
        <begin position="164"/>
        <end position="190"/>
    </location>
</feature>
<protein>
    <recommendedName>
        <fullName evidence="4">DoxX family protein</fullName>
    </recommendedName>
</protein>
<evidence type="ECO:0000313" key="3">
    <source>
        <dbReference type="Proteomes" id="UP000772618"/>
    </source>
</evidence>
<reference evidence="2 3" key="1">
    <citation type="submission" date="2021-05" db="EMBL/GenBank/DDBJ databases">
        <title>A Polyphasic approach of four new species of the genus Ohtaekwangia: Ohtaekwangia histidinii sp. nov., Ohtaekwangia cretensis sp. nov., Ohtaekwangia indiensis sp. nov., Ohtaekwangia reichenbachii sp. nov. from diverse environment.</title>
        <authorList>
            <person name="Octaviana S."/>
        </authorList>
    </citation>
    <scope>NUCLEOTIDE SEQUENCE [LARGE SCALE GENOMIC DNA]</scope>
    <source>
        <strain evidence="2 3">PWU20</strain>
    </source>
</reference>
<dbReference type="EMBL" id="JAHESD010000022">
    <property type="protein sequence ID" value="MBT1703924.1"/>
    <property type="molecule type" value="Genomic_DNA"/>
</dbReference>
<name>A0ABS5VT33_9BACT</name>
<evidence type="ECO:0008006" key="4">
    <source>
        <dbReference type="Google" id="ProtNLM"/>
    </source>
</evidence>
<gene>
    <name evidence="2" type="ORF">KK060_11570</name>
</gene>
<dbReference type="Proteomes" id="UP000772618">
    <property type="component" value="Unassembled WGS sequence"/>
</dbReference>
<comment type="caution">
    <text evidence="2">The sequence shown here is derived from an EMBL/GenBank/DDBJ whole genome shotgun (WGS) entry which is preliminary data.</text>
</comment>
<keyword evidence="1" id="KW-1133">Transmembrane helix</keyword>
<keyword evidence="1" id="KW-0812">Transmembrane</keyword>
<feature type="transmembrane region" description="Helical" evidence="1">
    <location>
        <begin position="122"/>
        <end position="144"/>
    </location>
</feature>
<feature type="transmembrane region" description="Helical" evidence="1">
    <location>
        <begin position="197"/>
        <end position="215"/>
    </location>
</feature>
<sequence length="535" mass="61263">MQEAAHSNPAHKWKQWQLIAFRISFIFFISICIPNNFEWYKHVINIDWTNLHYRDLYDIARFGSGLNFFGNSIFGNTLLGYANWIITLIFSTVGGLLWTFIDQRRNPQPTEYNVLYYWLRAIVRYRAAIGIIGFGFTKLFPVQMPYPSYGLLNTDFGDFTAQKIYWLSIGIVPWYQVFAGVVEIGAGTLLFFRKTTLLGAALLFGALGDIVYVNFAYDGGVHVYSSYFVLLSAFLIVHYVPALYNLLILEQPAKVVSFYPSFSKAWQQGVRVSLKVATIAIFLVLFFYLQWINFLYDPYKQPSTKGVTALRGYYNVTEFKVNGKEIPYSPLDTTRWQEATFENWTTLTFKVNRPTPLDLSNGGGDPQRDINRTFELTGIAGGRRVFHYYADTVENMLYLQDKYKALPDRRNVVAGAGGDGPGNGSPAEKRVEIPENRKGGIYSDTWISKKAWSNIGEEVNFIDPRASSTRRNREFAEAGKKLDKRNRMVLQYQTDDGQRVILQGLNEDQDSLYVVLDKVDRQYILSKSDLVAGKY</sequence>
<feature type="transmembrane region" description="Helical" evidence="1">
    <location>
        <begin position="81"/>
        <end position="101"/>
    </location>
</feature>
<evidence type="ECO:0000313" key="2">
    <source>
        <dbReference type="EMBL" id="MBT1703924.1"/>
    </source>
</evidence>
<feature type="transmembrane region" description="Helical" evidence="1">
    <location>
        <begin position="270"/>
        <end position="291"/>
    </location>
</feature>
<evidence type="ECO:0000256" key="1">
    <source>
        <dbReference type="SAM" id="Phobius"/>
    </source>
</evidence>
<feature type="transmembrane region" description="Helical" evidence="1">
    <location>
        <begin position="19"/>
        <end position="37"/>
    </location>
</feature>
<proteinExistence type="predicted"/>